<dbReference type="InterPro" id="IPR048777">
    <property type="entry name" value="CATIP_N"/>
</dbReference>
<name>A0A1D1UIE5_RAMVA</name>
<dbReference type="OrthoDB" id="6334211at2759"/>
<reference evidence="2 3" key="1">
    <citation type="journal article" date="2016" name="Nat. Commun.">
        <title>Extremotolerant tardigrade genome and improved radiotolerance of human cultured cells by tardigrade-unique protein.</title>
        <authorList>
            <person name="Hashimoto T."/>
            <person name="Horikawa D.D."/>
            <person name="Saito Y."/>
            <person name="Kuwahara H."/>
            <person name="Kozuka-Hata H."/>
            <person name="Shin-I T."/>
            <person name="Minakuchi Y."/>
            <person name="Ohishi K."/>
            <person name="Motoyama A."/>
            <person name="Aizu T."/>
            <person name="Enomoto A."/>
            <person name="Kondo K."/>
            <person name="Tanaka S."/>
            <person name="Hara Y."/>
            <person name="Koshikawa S."/>
            <person name="Sagara H."/>
            <person name="Miura T."/>
            <person name="Yokobori S."/>
            <person name="Miyagawa K."/>
            <person name="Suzuki Y."/>
            <person name="Kubo T."/>
            <person name="Oyama M."/>
            <person name="Kohara Y."/>
            <person name="Fujiyama A."/>
            <person name="Arakawa K."/>
            <person name="Katayama T."/>
            <person name="Toyoda A."/>
            <person name="Kunieda T."/>
        </authorList>
    </citation>
    <scope>NUCLEOTIDE SEQUENCE [LARGE SCALE GENOMIC DNA]</scope>
    <source>
        <strain evidence="2 3">YOKOZUNA-1</strain>
    </source>
</reference>
<organism evidence="2 3">
    <name type="scientific">Ramazzottius varieornatus</name>
    <name type="common">Water bear</name>
    <name type="synonym">Tardigrade</name>
    <dbReference type="NCBI Taxonomy" id="947166"/>
    <lineage>
        <taxon>Eukaryota</taxon>
        <taxon>Metazoa</taxon>
        <taxon>Ecdysozoa</taxon>
        <taxon>Tardigrada</taxon>
        <taxon>Eutardigrada</taxon>
        <taxon>Parachela</taxon>
        <taxon>Hypsibioidea</taxon>
        <taxon>Ramazzottiidae</taxon>
        <taxon>Ramazzottius</taxon>
    </lineage>
</organism>
<evidence type="ECO:0000313" key="3">
    <source>
        <dbReference type="Proteomes" id="UP000186922"/>
    </source>
</evidence>
<accession>A0A1D1UIE5</accession>
<evidence type="ECO:0000259" key="1">
    <source>
        <dbReference type="Pfam" id="PF21772"/>
    </source>
</evidence>
<sequence>MSEVVPPPRPAPVVPIPDYDNFQYATQDAPEYTEHIKSILAKANEKVNARTGFPEKNAFGHRHAAPSVIGAASEEALAYFSHISSECLMQLIQDQTLEVFEGDKVVGSYKVKILRVPADAGKEFFRVTTHLTSQVGGEKVEETHDGVVSENMATVYESYWRLESASTSERKYQFEHQANGKCSVAVLNSYSGEVSSWLNVYPEDQVRGFVSEIAHILLARLLAMEENIPDNFTVLSLNNFGHFRDVTYVKAPIRQIDQRQRERLQHRSSSHGDSALGVNNEEVRAPHALSCYWLPPALPNQRRQPKRWRENMRNLSFD</sequence>
<proteinExistence type="predicted"/>
<comment type="caution">
    <text evidence="2">The sequence shown here is derived from an EMBL/GenBank/DDBJ whole genome shotgun (WGS) entry which is preliminary data.</text>
</comment>
<protein>
    <recommendedName>
        <fullName evidence="1">Ciliogenesis-associated TTC17-interacting protein N-terminal domain-containing protein</fullName>
    </recommendedName>
</protein>
<dbReference type="Pfam" id="PF21772">
    <property type="entry name" value="CATIP_N"/>
    <property type="match status" value="1"/>
</dbReference>
<keyword evidence="3" id="KW-1185">Reference proteome</keyword>
<feature type="domain" description="Ciliogenesis-associated TTC17-interacting protein N-terminal" evidence="1">
    <location>
        <begin position="75"/>
        <end position="256"/>
    </location>
</feature>
<evidence type="ECO:0000313" key="2">
    <source>
        <dbReference type="EMBL" id="GAU89211.1"/>
    </source>
</evidence>
<dbReference type="AlphaFoldDB" id="A0A1D1UIE5"/>
<dbReference type="EMBL" id="BDGG01000001">
    <property type="protein sequence ID" value="GAU89211.1"/>
    <property type="molecule type" value="Genomic_DNA"/>
</dbReference>
<gene>
    <name evidence="2" type="primary">RvY_01788-1</name>
    <name evidence="2" type="synonym">RvY_01788.1</name>
    <name evidence="2" type="ORF">RvY_01788</name>
</gene>
<dbReference type="Proteomes" id="UP000186922">
    <property type="component" value="Unassembled WGS sequence"/>
</dbReference>